<reference evidence="1 2" key="1">
    <citation type="submission" date="2018-07" db="EMBL/GenBank/DDBJ databases">
        <title>The genomes of Aspergillus section Nigri reveals drivers in fungal speciation.</title>
        <authorList>
            <consortium name="DOE Joint Genome Institute"/>
            <person name="Vesth T.C."/>
            <person name="Nybo J."/>
            <person name="Theobald S."/>
            <person name="Brandl J."/>
            <person name="Frisvad J.C."/>
            <person name="Nielsen K.F."/>
            <person name="Lyhne E.K."/>
            <person name="Kogle M.E."/>
            <person name="Kuo A."/>
            <person name="Riley R."/>
            <person name="Clum A."/>
            <person name="Nolan M."/>
            <person name="Lipzen A."/>
            <person name="Salamov A."/>
            <person name="Henrissat B."/>
            <person name="Wiebenga A."/>
            <person name="De vries R.P."/>
            <person name="Grigoriev I.V."/>
            <person name="Mortensen U.H."/>
            <person name="Andersen M.R."/>
            <person name="Baker S.E."/>
        </authorList>
    </citation>
    <scope>NUCLEOTIDE SEQUENCE [LARGE SCALE GENOMIC DNA]</scope>
    <source>
        <strain evidence="1 2">CBS 139.54b</strain>
    </source>
</reference>
<dbReference type="RefSeq" id="XP_026620233.1">
    <property type="nucleotide sequence ID" value="XM_026768279.1"/>
</dbReference>
<sequence length="51" mass="5543">MGDFLLSHSPSMDRPSLLGQKGGVGVVVVKERKSQVSGDPECWIDPKQSLF</sequence>
<evidence type="ECO:0000313" key="2">
    <source>
        <dbReference type="Proteomes" id="UP000253729"/>
    </source>
</evidence>
<name>A0A3F3PJU9_9EURO</name>
<proteinExistence type="predicted"/>
<dbReference type="GeneID" id="38136635"/>
<dbReference type="Proteomes" id="UP000253729">
    <property type="component" value="Unassembled WGS sequence"/>
</dbReference>
<protein>
    <submittedName>
        <fullName evidence="1">Uncharacterized protein</fullName>
    </submittedName>
</protein>
<dbReference type="AlphaFoldDB" id="A0A3F3PJU9"/>
<organism evidence="1 2">
    <name type="scientific">Aspergillus welwitschiae</name>
    <dbReference type="NCBI Taxonomy" id="1341132"/>
    <lineage>
        <taxon>Eukaryota</taxon>
        <taxon>Fungi</taxon>
        <taxon>Dikarya</taxon>
        <taxon>Ascomycota</taxon>
        <taxon>Pezizomycotina</taxon>
        <taxon>Eurotiomycetes</taxon>
        <taxon>Eurotiomycetidae</taxon>
        <taxon>Eurotiales</taxon>
        <taxon>Aspergillaceae</taxon>
        <taxon>Aspergillus</taxon>
        <taxon>Aspergillus subgen. Circumdati</taxon>
    </lineage>
</organism>
<accession>A0A3F3PJU9</accession>
<keyword evidence="2" id="KW-1185">Reference proteome</keyword>
<evidence type="ECO:0000313" key="1">
    <source>
        <dbReference type="EMBL" id="RDH27211.1"/>
    </source>
</evidence>
<gene>
    <name evidence="1" type="ORF">BDQ94DRAFT_154313</name>
</gene>
<dbReference type="EMBL" id="KZ852096">
    <property type="protein sequence ID" value="RDH27211.1"/>
    <property type="molecule type" value="Genomic_DNA"/>
</dbReference>